<accession>A0A4Y7WLM0</accession>
<sequence>MNYLSLDQLPNFIPWLTIIIAVISVVGWIIKVWNTTPLQLLYEPRHKKVSHNFSIVIIISSFIFLVFLYFSFQTAEYIEDDFLGFIGSLAIFPFLGAFLFILGHYFVLIFREKVVVRKNLCKSVAAIGLLSLLALNYCINAIHVQKELYTIEQLPIITIQLLFLIIYFLTIPIYIRKIEKAGYYFEIEIIPEEDQSRLPKKMVFQYSIREDIQVMSLPHTKGKDILTQDTFYVYHLQTKQFQRIEGKRIKN</sequence>
<reference evidence="2 3" key="1">
    <citation type="submission" date="2019-03" db="EMBL/GenBank/DDBJ databases">
        <authorList>
            <person name="Liu G."/>
        </authorList>
    </citation>
    <scope>NUCLEOTIDE SEQUENCE [LARGE SCALE GENOMIC DNA]</scope>
    <source>
        <strain evidence="2 3">DSM 19099</strain>
    </source>
</reference>
<name>A0A4Y7WLM0_9BACI</name>
<gene>
    <name evidence="2" type="ORF">E2L03_08480</name>
</gene>
<evidence type="ECO:0000313" key="2">
    <source>
        <dbReference type="EMBL" id="TES49495.1"/>
    </source>
</evidence>
<keyword evidence="1" id="KW-1133">Transmembrane helix</keyword>
<dbReference type="RefSeq" id="WP_134258930.1">
    <property type="nucleotide sequence ID" value="NZ_LDIM01000006.1"/>
</dbReference>
<feature type="transmembrane region" description="Helical" evidence="1">
    <location>
        <begin position="12"/>
        <end position="30"/>
    </location>
</feature>
<evidence type="ECO:0000256" key="1">
    <source>
        <dbReference type="SAM" id="Phobius"/>
    </source>
</evidence>
<protein>
    <submittedName>
        <fullName evidence="2">Uncharacterized protein</fullName>
    </submittedName>
</protein>
<dbReference type="Proteomes" id="UP000298210">
    <property type="component" value="Unassembled WGS sequence"/>
</dbReference>
<feature type="transmembrane region" description="Helical" evidence="1">
    <location>
        <begin position="120"/>
        <end position="142"/>
    </location>
</feature>
<dbReference type="AlphaFoldDB" id="A0A4Y7WLM0"/>
<feature type="transmembrane region" description="Helical" evidence="1">
    <location>
        <begin position="82"/>
        <end position="108"/>
    </location>
</feature>
<keyword evidence="1" id="KW-0472">Membrane</keyword>
<feature type="transmembrane region" description="Helical" evidence="1">
    <location>
        <begin position="154"/>
        <end position="175"/>
    </location>
</feature>
<organism evidence="2 3">
    <name type="scientific">Shouchella lehensis</name>
    <dbReference type="NCBI Taxonomy" id="300825"/>
    <lineage>
        <taxon>Bacteria</taxon>
        <taxon>Bacillati</taxon>
        <taxon>Bacillota</taxon>
        <taxon>Bacilli</taxon>
        <taxon>Bacillales</taxon>
        <taxon>Bacillaceae</taxon>
        <taxon>Shouchella</taxon>
    </lineage>
</organism>
<keyword evidence="1" id="KW-0812">Transmembrane</keyword>
<comment type="caution">
    <text evidence="2">The sequence shown here is derived from an EMBL/GenBank/DDBJ whole genome shotgun (WGS) entry which is preliminary data.</text>
</comment>
<evidence type="ECO:0000313" key="3">
    <source>
        <dbReference type="Proteomes" id="UP000298210"/>
    </source>
</evidence>
<feature type="transmembrane region" description="Helical" evidence="1">
    <location>
        <begin position="51"/>
        <end position="70"/>
    </location>
</feature>
<dbReference type="EMBL" id="SNUX01000002">
    <property type="protein sequence ID" value="TES49495.1"/>
    <property type="molecule type" value="Genomic_DNA"/>
</dbReference>
<proteinExistence type="predicted"/>